<dbReference type="InterPro" id="IPR032694">
    <property type="entry name" value="CopC/D"/>
</dbReference>
<dbReference type="EMBL" id="BMHY01000012">
    <property type="protein sequence ID" value="GGG83823.1"/>
    <property type="molecule type" value="Genomic_DNA"/>
</dbReference>
<feature type="transmembrane region" description="Helical" evidence="6">
    <location>
        <begin position="313"/>
        <end position="331"/>
    </location>
</feature>
<keyword evidence="3 6" id="KW-0812">Transmembrane</keyword>
<evidence type="ECO:0000256" key="2">
    <source>
        <dbReference type="ARBA" id="ARBA00022475"/>
    </source>
</evidence>
<evidence type="ECO:0000313" key="9">
    <source>
        <dbReference type="Proteomes" id="UP000600247"/>
    </source>
</evidence>
<evidence type="ECO:0000256" key="5">
    <source>
        <dbReference type="ARBA" id="ARBA00023136"/>
    </source>
</evidence>
<keyword evidence="9" id="KW-1185">Reference proteome</keyword>
<dbReference type="GO" id="GO:0006825">
    <property type="term" value="P:copper ion transport"/>
    <property type="evidence" value="ECO:0007669"/>
    <property type="project" value="InterPro"/>
</dbReference>
<dbReference type="PANTHER" id="PTHR34820">
    <property type="entry name" value="INNER MEMBRANE PROTEIN YEBZ"/>
    <property type="match status" value="1"/>
</dbReference>
<dbReference type="GO" id="GO:0005886">
    <property type="term" value="C:plasma membrane"/>
    <property type="evidence" value="ECO:0007669"/>
    <property type="project" value="UniProtKB-SubCell"/>
</dbReference>
<proteinExistence type="predicted"/>
<feature type="transmembrane region" description="Helical" evidence="6">
    <location>
        <begin position="178"/>
        <end position="201"/>
    </location>
</feature>
<feature type="transmembrane region" description="Helical" evidence="6">
    <location>
        <begin position="143"/>
        <end position="166"/>
    </location>
</feature>
<accession>A0A917HLY8</accession>
<feature type="transmembrane region" description="Helical" evidence="6">
    <location>
        <begin position="7"/>
        <end position="26"/>
    </location>
</feature>
<feature type="transmembrane region" description="Helical" evidence="6">
    <location>
        <begin position="338"/>
        <end position="360"/>
    </location>
</feature>
<dbReference type="RefSeq" id="WP_188892083.1">
    <property type="nucleotide sequence ID" value="NZ_BMHY01000012.1"/>
</dbReference>
<evidence type="ECO:0000256" key="6">
    <source>
        <dbReference type="SAM" id="Phobius"/>
    </source>
</evidence>
<feature type="transmembrane region" description="Helical" evidence="6">
    <location>
        <begin position="86"/>
        <end position="103"/>
    </location>
</feature>
<reference evidence="8 9" key="1">
    <citation type="journal article" date="2014" name="Int. J. Syst. Evol. Microbiol.">
        <title>Complete genome sequence of Corynebacterium casei LMG S-19264T (=DSM 44701T), isolated from a smear-ripened cheese.</title>
        <authorList>
            <consortium name="US DOE Joint Genome Institute (JGI-PGF)"/>
            <person name="Walter F."/>
            <person name="Albersmeier A."/>
            <person name="Kalinowski J."/>
            <person name="Ruckert C."/>
        </authorList>
    </citation>
    <scope>NUCLEOTIDE SEQUENCE [LARGE SCALE GENOMIC DNA]</scope>
    <source>
        <strain evidence="8 9">CGMCC 1.15286</strain>
    </source>
</reference>
<gene>
    <name evidence="8" type="ORF">GCM10010918_46930</name>
</gene>
<dbReference type="Pfam" id="PF05425">
    <property type="entry name" value="CopD"/>
    <property type="match status" value="1"/>
</dbReference>
<keyword evidence="4 6" id="KW-1133">Transmembrane helix</keyword>
<feature type="transmembrane region" description="Helical" evidence="6">
    <location>
        <begin position="213"/>
        <end position="232"/>
    </location>
</feature>
<dbReference type="AlphaFoldDB" id="A0A917HLY8"/>
<evidence type="ECO:0000313" key="8">
    <source>
        <dbReference type="EMBL" id="GGG83823.1"/>
    </source>
</evidence>
<keyword evidence="2" id="KW-1003">Cell membrane</keyword>
<evidence type="ECO:0000256" key="4">
    <source>
        <dbReference type="ARBA" id="ARBA00022989"/>
    </source>
</evidence>
<feature type="transmembrane region" description="Helical" evidence="6">
    <location>
        <begin position="253"/>
        <end position="272"/>
    </location>
</feature>
<evidence type="ECO:0000259" key="7">
    <source>
        <dbReference type="Pfam" id="PF05425"/>
    </source>
</evidence>
<name>A0A917HLY8_9BACL</name>
<organism evidence="8 9">
    <name type="scientific">Paenibacillus radicis</name>
    <name type="common">ex Gao et al. 2016</name>
    <dbReference type="NCBI Taxonomy" id="1737354"/>
    <lineage>
        <taxon>Bacteria</taxon>
        <taxon>Bacillati</taxon>
        <taxon>Bacillota</taxon>
        <taxon>Bacilli</taxon>
        <taxon>Bacillales</taxon>
        <taxon>Paenibacillaceae</taxon>
        <taxon>Paenibacillus</taxon>
    </lineage>
</organism>
<sequence length="362" mass="39659">MTYVSEALLYLCFAILMGTFIIRLVPESRRPDVTVPNGLLLACVIAIPLLSFVPIHQSALLFAKEFETPYGTMIKSILIDIKAGKAWIWTLVASLGLTVLLALPSFRNDKHMPKVGLFITLLLAIWLGYASHASTLYGTKGLIVHSAHFIAVAVWIGILLIAGWFSRNEHHWEAFLGWFSPVAIGCFLIAILAGIMLMGFTTPQYVASWMLPYGQLLLIKHLLLLPLVLFAYSNGFGYRSMIKKSSSFNPRPWLKAESAVALLVFIVTGILGQQTPPHNVKDTLQSVSPSPLFTSIYQGSFSPDLVLGLHPNLASLLMLAAALIMLVGFVLMYRSNRLAPAAAMGLLASVFGYFTLMFGLSA</sequence>
<dbReference type="Proteomes" id="UP000600247">
    <property type="component" value="Unassembled WGS sequence"/>
</dbReference>
<dbReference type="PANTHER" id="PTHR34820:SF4">
    <property type="entry name" value="INNER MEMBRANE PROTEIN YEBZ"/>
    <property type="match status" value="1"/>
</dbReference>
<evidence type="ECO:0000256" key="3">
    <source>
        <dbReference type="ARBA" id="ARBA00022692"/>
    </source>
</evidence>
<feature type="transmembrane region" description="Helical" evidence="6">
    <location>
        <begin position="38"/>
        <end position="63"/>
    </location>
</feature>
<protein>
    <recommendedName>
        <fullName evidence="7">Copper resistance protein D domain-containing protein</fullName>
    </recommendedName>
</protein>
<feature type="transmembrane region" description="Helical" evidence="6">
    <location>
        <begin position="115"/>
        <end position="137"/>
    </location>
</feature>
<evidence type="ECO:0000256" key="1">
    <source>
        <dbReference type="ARBA" id="ARBA00004651"/>
    </source>
</evidence>
<feature type="domain" description="Copper resistance protein D" evidence="7">
    <location>
        <begin position="174"/>
        <end position="271"/>
    </location>
</feature>
<keyword evidence="5 6" id="KW-0472">Membrane</keyword>
<comment type="subcellular location">
    <subcellularLocation>
        <location evidence="1">Cell membrane</location>
        <topology evidence="1">Multi-pass membrane protein</topology>
    </subcellularLocation>
</comment>
<comment type="caution">
    <text evidence="8">The sequence shown here is derived from an EMBL/GenBank/DDBJ whole genome shotgun (WGS) entry which is preliminary data.</text>
</comment>
<dbReference type="InterPro" id="IPR008457">
    <property type="entry name" value="Cu-R_CopD_dom"/>
</dbReference>